<dbReference type="Proteomes" id="UP000186074">
    <property type="component" value="Chromosome"/>
</dbReference>
<accession>A0A1P8KJI7</accession>
<dbReference type="KEGG" id="alp:LPB137_02105"/>
<dbReference type="EMBL" id="CP019070">
    <property type="protein sequence ID" value="APW64721.1"/>
    <property type="molecule type" value="Genomic_DNA"/>
</dbReference>
<keyword evidence="1" id="KW-1133">Transmembrane helix</keyword>
<dbReference type="PANTHER" id="PTHR22911:SF137">
    <property type="entry name" value="SOLUTE CARRIER FAMILY 35 MEMBER G2-RELATED"/>
    <property type="match status" value="1"/>
</dbReference>
<dbReference type="SUPFAM" id="SSF103481">
    <property type="entry name" value="Multidrug resistance efflux transporter EmrE"/>
    <property type="match status" value="2"/>
</dbReference>
<dbReference type="InterPro" id="IPR000620">
    <property type="entry name" value="EamA_dom"/>
</dbReference>
<keyword evidence="1" id="KW-0472">Membrane</keyword>
<name>A0A1P8KJI7_9BACT</name>
<evidence type="ECO:0000259" key="2">
    <source>
        <dbReference type="Pfam" id="PF00892"/>
    </source>
</evidence>
<feature type="transmembrane region" description="Helical" evidence="1">
    <location>
        <begin position="104"/>
        <end position="122"/>
    </location>
</feature>
<feature type="transmembrane region" description="Helical" evidence="1">
    <location>
        <begin position="72"/>
        <end position="92"/>
    </location>
</feature>
<proteinExistence type="predicted"/>
<feature type="transmembrane region" description="Helical" evidence="1">
    <location>
        <begin position="219"/>
        <end position="238"/>
    </location>
</feature>
<evidence type="ECO:0000313" key="3">
    <source>
        <dbReference type="EMBL" id="APW64721.1"/>
    </source>
</evidence>
<evidence type="ECO:0000313" key="4">
    <source>
        <dbReference type="Proteomes" id="UP000186074"/>
    </source>
</evidence>
<dbReference type="RefSeq" id="WP_076083765.1">
    <property type="nucleotide sequence ID" value="NZ_CP019070.1"/>
</dbReference>
<feature type="domain" description="EamA" evidence="2">
    <location>
        <begin position="10"/>
        <end position="146"/>
    </location>
</feature>
<keyword evidence="1" id="KW-0812">Transmembrane</keyword>
<dbReference type="Pfam" id="PF00892">
    <property type="entry name" value="EamA"/>
    <property type="match status" value="2"/>
</dbReference>
<dbReference type="OrthoDB" id="5729944at2"/>
<feature type="transmembrane region" description="Helical" evidence="1">
    <location>
        <begin position="187"/>
        <end position="207"/>
    </location>
</feature>
<dbReference type="STRING" id="1850254.LPB137_02105"/>
<dbReference type="GO" id="GO:0016020">
    <property type="term" value="C:membrane"/>
    <property type="evidence" value="ECO:0007669"/>
    <property type="project" value="InterPro"/>
</dbReference>
<reference evidence="3 4" key="1">
    <citation type="submission" date="2017-01" db="EMBL/GenBank/DDBJ databases">
        <title>Genome sequencing of Arcobacter sp. LPB0137.</title>
        <authorList>
            <person name="Lee G.-W."/>
            <person name="Yi H."/>
        </authorList>
    </citation>
    <scope>NUCLEOTIDE SEQUENCE [LARGE SCALE GENOMIC DNA]</scope>
    <source>
        <strain evidence="3 4">LPB0137</strain>
    </source>
</reference>
<keyword evidence="4" id="KW-1185">Reference proteome</keyword>
<feature type="transmembrane region" description="Helical" evidence="1">
    <location>
        <begin position="41"/>
        <end position="60"/>
    </location>
</feature>
<gene>
    <name evidence="3" type="ORF">LPB137_02105</name>
</gene>
<feature type="transmembrane region" description="Helical" evidence="1">
    <location>
        <begin position="159"/>
        <end position="178"/>
    </location>
</feature>
<protein>
    <submittedName>
        <fullName evidence="3">EamA family transporter</fullName>
    </submittedName>
</protein>
<sequence>MKNDIKNQKIAYIHALIAVFLWSTVASVFKISLQTLSVAQLVFYAVLTSTIVLLIIVLIKKQLKQVLIHFKQNYKLIILLGILNPFLQYILLFKAYDLLPVQEAQTINFTWALMLTYLSIPLLGHKPKLSDFIAGFICYFGVLIIATKGNPLSLDFSNTYGVILALLTTVVWSLYWIYNTKVKVEPVVGLFSSFIVGLPLVLIYYLYMEDFSIPDIKGLLGATYIGLFEMSITFMFWLSAMKLTTSTSKIANLIFIAPFLSLIFIYFLVGEAILFSTIIGLVLIVIGLLVQQGKSLTQKIKK</sequence>
<feature type="transmembrane region" description="Helical" evidence="1">
    <location>
        <begin position="250"/>
        <end position="267"/>
    </location>
</feature>
<dbReference type="InterPro" id="IPR037185">
    <property type="entry name" value="EmrE-like"/>
</dbReference>
<feature type="transmembrane region" description="Helical" evidence="1">
    <location>
        <begin position="273"/>
        <end position="290"/>
    </location>
</feature>
<feature type="domain" description="EamA" evidence="2">
    <location>
        <begin position="160"/>
        <end position="290"/>
    </location>
</feature>
<evidence type="ECO:0000256" key="1">
    <source>
        <dbReference type="SAM" id="Phobius"/>
    </source>
</evidence>
<feature type="transmembrane region" description="Helical" evidence="1">
    <location>
        <begin position="12"/>
        <end position="29"/>
    </location>
</feature>
<feature type="transmembrane region" description="Helical" evidence="1">
    <location>
        <begin position="129"/>
        <end position="147"/>
    </location>
</feature>
<dbReference type="AlphaFoldDB" id="A0A1P8KJI7"/>
<dbReference type="PANTHER" id="PTHR22911">
    <property type="entry name" value="ACYL-MALONYL CONDENSING ENZYME-RELATED"/>
    <property type="match status" value="1"/>
</dbReference>
<organism evidence="3 4">
    <name type="scientific">Poseidonibacter parvus</name>
    <dbReference type="NCBI Taxonomy" id="1850254"/>
    <lineage>
        <taxon>Bacteria</taxon>
        <taxon>Pseudomonadati</taxon>
        <taxon>Campylobacterota</taxon>
        <taxon>Epsilonproteobacteria</taxon>
        <taxon>Campylobacterales</taxon>
        <taxon>Arcobacteraceae</taxon>
        <taxon>Poseidonibacter</taxon>
    </lineage>
</organism>